<gene>
    <name evidence="1" type="ORF">EKO23_20810</name>
</gene>
<accession>A0A4Q4Z726</accession>
<sequence length="193" mass="20251">MTNKVRGTSLRGARVLLAIALASTMLIGGSAALAGGDRKPVFVSGNSTASDCGLPGSDFALALTGDLVGCWSGFVQSYKCTELDDYDLYFEKGREVFAGKLRGERGRFRTRYTFEGAYAKGFCRSSDPALEVGGGCSHKIIGVSGVLADAHGLVKFIDVIAGVKGNPTTGEFQAGSGGNNFLYYGRIDLDHDG</sequence>
<keyword evidence="2" id="KW-1185">Reference proteome</keyword>
<dbReference type="Proteomes" id="UP000295198">
    <property type="component" value="Unassembled WGS sequence"/>
</dbReference>
<comment type="caution">
    <text evidence="1">The sequence shown here is derived from an EMBL/GenBank/DDBJ whole genome shotgun (WGS) entry which is preliminary data.</text>
</comment>
<protein>
    <submittedName>
        <fullName evidence="1">Uncharacterized protein</fullName>
    </submittedName>
</protein>
<evidence type="ECO:0000313" key="1">
    <source>
        <dbReference type="EMBL" id="RYP82846.1"/>
    </source>
</evidence>
<name>A0A4Q4Z726_9ACTN</name>
<proteinExistence type="predicted"/>
<dbReference type="OrthoDB" id="668669at2"/>
<dbReference type="AlphaFoldDB" id="A0A4Q4Z726"/>
<dbReference type="RefSeq" id="WP_134720304.1">
    <property type="nucleotide sequence ID" value="NZ_SDKM01000041.1"/>
</dbReference>
<dbReference type="EMBL" id="SDKM01000041">
    <property type="protein sequence ID" value="RYP82846.1"/>
    <property type="molecule type" value="Genomic_DNA"/>
</dbReference>
<evidence type="ECO:0000313" key="2">
    <source>
        <dbReference type="Proteomes" id="UP000295198"/>
    </source>
</evidence>
<reference evidence="1 2" key="1">
    <citation type="submission" date="2019-01" db="EMBL/GenBank/DDBJ databases">
        <title>Nocardioides guangzhouensis sp. nov., an actinobacterium isolated from soil.</title>
        <authorList>
            <person name="Fu Y."/>
            <person name="Cai Y."/>
            <person name="Lin Z."/>
            <person name="Chen P."/>
        </authorList>
    </citation>
    <scope>NUCLEOTIDE SEQUENCE [LARGE SCALE GENOMIC DNA]</scope>
    <source>
        <strain evidence="1 2">130</strain>
    </source>
</reference>
<organism evidence="1 2">
    <name type="scientific">Nocardioides guangzhouensis</name>
    <dbReference type="NCBI Taxonomy" id="2497878"/>
    <lineage>
        <taxon>Bacteria</taxon>
        <taxon>Bacillati</taxon>
        <taxon>Actinomycetota</taxon>
        <taxon>Actinomycetes</taxon>
        <taxon>Propionibacteriales</taxon>
        <taxon>Nocardioidaceae</taxon>
        <taxon>Nocardioides</taxon>
    </lineage>
</organism>